<dbReference type="Gene3D" id="3.30.470.20">
    <property type="entry name" value="ATP-grasp fold, B domain"/>
    <property type="match status" value="1"/>
</dbReference>
<comment type="caution">
    <text evidence="4">The sequence shown here is derived from an EMBL/GenBank/DDBJ whole genome shotgun (WGS) entry which is preliminary data.</text>
</comment>
<dbReference type="GO" id="GO:0016874">
    <property type="term" value="F:ligase activity"/>
    <property type="evidence" value="ECO:0007669"/>
    <property type="project" value="UniProtKB-KW"/>
</dbReference>
<dbReference type="Pfam" id="PF13549">
    <property type="entry name" value="ATP-grasp_5"/>
    <property type="match status" value="1"/>
</dbReference>
<evidence type="ECO:0000313" key="4">
    <source>
        <dbReference type="EMBL" id="GAG13154.1"/>
    </source>
</evidence>
<dbReference type="SUPFAM" id="SSF56059">
    <property type="entry name" value="Glutathione synthetase ATP-binding domain-like"/>
    <property type="match status" value="1"/>
</dbReference>
<dbReference type="PANTHER" id="PTHR43334:SF1">
    <property type="entry name" value="3-HYDROXYPROPIONATE--COA LIGASE [ADP-FORMING]"/>
    <property type="match status" value="1"/>
</dbReference>
<name>X0V4P8_9ZZZZ</name>
<accession>X0V4P8</accession>
<evidence type="ECO:0000256" key="3">
    <source>
        <dbReference type="ARBA" id="ARBA00022840"/>
    </source>
</evidence>
<dbReference type="EMBL" id="BARS01024956">
    <property type="protein sequence ID" value="GAG13154.1"/>
    <property type="molecule type" value="Genomic_DNA"/>
</dbReference>
<evidence type="ECO:0000256" key="1">
    <source>
        <dbReference type="ARBA" id="ARBA00022598"/>
    </source>
</evidence>
<organism evidence="4">
    <name type="scientific">marine sediment metagenome</name>
    <dbReference type="NCBI Taxonomy" id="412755"/>
    <lineage>
        <taxon>unclassified sequences</taxon>
        <taxon>metagenomes</taxon>
        <taxon>ecological metagenomes</taxon>
    </lineage>
</organism>
<evidence type="ECO:0000256" key="2">
    <source>
        <dbReference type="ARBA" id="ARBA00022741"/>
    </source>
</evidence>
<dbReference type="AlphaFoldDB" id="X0V4P8"/>
<protein>
    <recommendedName>
        <fullName evidence="5">ATP-grasp domain-containing protein</fullName>
    </recommendedName>
</protein>
<sequence length="160" mass="17878">RLKIKTKEKARKAFEEIIENVKKFKPSAKIDGVIMERMARGGVEVILGAVRDPRFGPLCMFGLGGTFVEAIKDVTFRLAPMWEISAEIMIQTIKAYSILKGVRGEPPCDIDSIKDCLLRLSQMVSEHHQVAELDINPLIVYPEGEGCVVADSRILLRKPV</sequence>
<gene>
    <name evidence="4" type="ORF">S01H1_39529</name>
</gene>
<keyword evidence="1" id="KW-0436">Ligase</keyword>
<keyword evidence="3" id="KW-0067">ATP-binding</keyword>
<dbReference type="GO" id="GO:0005524">
    <property type="term" value="F:ATP binding"/>
    <property type="evidence" value="ECO:0007669"/>
    <property type="project" value="UniProtKB-KW"/>
</dbReference>
<feature type="non-terminal residue" evidence="4">
    <location>
        <position position="1"/>
    </location>
</feature>
<dbReference type="InterPro" id="IPR051538">
    <property type="entry name" value="Acyl-CoA_Synth/Transferase"/>
</dbReference>
<dbReference type="PANTHER" id="PTHR43334">
    <property type="entry name" value="ACETATE--COA LIGASE [ADP-FORMING]"/>
    <property type="match status" value="1"/>
</dbReference>
<keyword evidence="2" id="KW-0547">Nucleotide-binding</keyword>
<reference evidence="4" key="1">
    <citation type="journal article" date="2014" name="Front. Microbiol.">
        <title>High frequency of phylogenetically diverse reductive dehalogenase-homologous genes in deep subseafloor sedimentary metagenomes.</title>
        <authorList>
            <person name="Kawai M."/>
            <person name="Futagami T."/>
            <person name="Toyoda A."/>
            <person name="Takaki Y."/>
            <person name="Nishi S."/>
            <person name="Hori S."/>
            <person name="Arai W."/>
            <person name="Tsubouchi T."/>
            <person name="Morono Y."/>
            <person name="Uchiyama I."/>
            <person name="Ito T."/>
            <person name="Fujiyama A."/>
            <person name="Inagaki F."/>
            <person name="Takami H."/>
        </authorList>
    </citation>
    <scope>NUCLEOTIDE SEQUENCE</scope>
    <source>
        <strain evidence="4">Expedition CK06-06</strain>
    </source>
</reference>
<proteinExistence type="predicted"/>
<evidence type="ECO:0008006" key="5">
    <source>
        <dbReference type="Google" id="ProtNLM"/>
    </source>
</evidence>